<evidence type="ECO:0000313" key="2">
    <source>
        <dbReference type="Proteomes" id="UP000058074"/>
    </source>
</evidence>
<dbReference type="RefSeq" id="WP_149037642.1">
    <property type="nucleotide sequence ID" value="NZ_CP012700.1"/>
</dbReference>
<dbReference type="OrthoDB" id="7594210at2"/>
<protein>
    <submittedName>
        <fullName evidence="1">Uncharacterized protein</fullName>
    </submittedName>
</protein>
<accession>A0A0N9UAX5</accession>
<sequence>MAERLRSVTDKRSGIGLMFLISGQHGPLQRLVISRFPANQAILAEVSEKGLGVEFLEQVFIRRMTAYKALMLDHQNPSAGFWSGMATDRQAGGEAENISNYWITDFLSADFSETPAAGTRRLADALKSAIKKNPNVQVKSEIAAAVSLAGSVFSDKVTSIDEFCDHFGFSQTTRQTIMNELSKPSLSSKKFVFSAQEFKTKLPYRTVELENGAILTAPSGKFEQVFEVRQKDGGKVEYATEGKVADQRMEKR</sequence>
<gene>
    <name evidence="1" type="ORF">AN936_10090</name>
</gene>
<evidence type="ECO:0000313" key="1">
    <source>
        <dbReference type="EMBL" id="ALH80706.1"/>
    </source>
</evidence>
<dbReference type="EMBL" id="CP012700">
    <property type="protein sequence ID" value="ALH80706.1"/>
    <property type="molecule type" value="Genomic_DNA"/>
</dbReference>
<dbReference type="AlphaFoldDB" id="A0A0N9UAX5"/>
<dbReference type="PATRIC" id="fig|33050.5.peg.2086"/>
<organism evidence="1 2">
    <name type="scientific">Sphingopyxis macrogoltabida</name>
    <name type="common">Sphingomonas macrogoltabidus</name>
    <dbReference type="NCBI Taxonomy" id="33050"/>
    <lineage>
        <taxon>Bacteria</taxon>
        <taxon>Pseudomonadati</taxon>
        <taxon>Pseudomonadota</taxon>
        <taxon>Alphaproteobacteria</taxon>
        <taxon>Sphingomonadales</taxon>
        <taxon>Sphingomonadaceae</taxon>
        <taxon>Sphingopyxis</taxon>
    </lineage>
</organism>
<proteinExistence type="predicted"/>
<reference evidence="1 2" key="1">
    <citation type="journal article" date="2015" name="Genome Announc.">
        <title>Complete Genome Sequence of Polypropylene Glycol- and Polyethylene Glycol-Degrading Sphingopyxis macrogoltabida Strain EY-1.</title>
        <authorList>
            <person name="Ohtsubo Y."/>
            <person name="Nagata Y."/>
            <person name="Numata M."/>
            <person name="Tsuchikane K."/>
            <person name="Hosoyama A."/>
            <person name="Yamazoe A."/>
            <person name="Tsuda M."/>
            <person name="Fujita N."/>
            <person name="Kawai F."/>
        </authorList>
    </citation>
    <scope>NUCLEOTIDE SEQUENCE [LARGE SCALE GENOMIC DNA]</scope>
    <source>
        <strain evidence="1 2">EY-1</strain>
    </source>
</reference>
<dbReference type="Proteomes" id="UP000058074">
    <property type="component" value="Chromosome"/>
</dbReference>
<name>A0A0N9UAX5_SPHMC</name>
<dbReference type="KEGG" id="smag:AN936_10090"/>